<dbReference type="Proteomes" id="UP000326169">
    <property type="component" value="Unassembled WGS sequence"/>
</dbReference>
<reference evidence="2 3" key="1">
    <citation type="journal article" date="2019" name="J Genomics">
        <title>The Draft Genome of a Hydrogen-producing Cyanobacterium, Arthrospira platensis NIES-46.</title>
        <authorList>
            <person name="Suzuki S."/>
            <person name="Yamaguchi H."/>
            <person name="Kawachi M."/>
        </authorList>
    </citation>
    <scope>NUCLEOTIDE SEQUENCE [LARGE SCALE GENOMIC DNA]</scope>
    <source>
        <strain evidence="2 3">NIES-46</strain>
    </source>
</reference>
<feature type="transmembrane region" description="Helical" evidence="1">
    <location>
        <begin position="412"/>
        <end position="435"/>
    </location>
</feature>
<feature type="transmembrane region" description="Helical" evidence="1">
    <location>
        <begin position="375"/>
        <end position="392"/>
    </location>
</feature>
<evidence type="ECO:0008006" key="4">
    <source>
        <dbReference type="Google" id="ProtNLM"/>
    </source>
</evidence>
<feature type="transmembrane region" description="Helical" evidence="1">
    <location>
        <begin position="81"/>
        <end position="102"/>
    </location>
</feature>
<accession>A0A5M3T611</accession>
<feature type="transmembrane region" description="Helical" evidence="1">
    <location>
        <begin position="442"/>
        <end position="464"/>
    </location>
</feature>
<gene>
    <name evidence="2" type="ORF">NIES46_29740</name>
</gene>
<feature type="transmembrane region" description="Helical" evidence="1">
    <location>
        <begin position="165"/>
        <end position="185"/>
    </location>
</feature>
<feature type="transmembrane region" description="Helical" evidence="1">
    <location>
        <begin position="250"/>
        <end position="269"/>
    </location>
</feature>
<dbReference type="RefSeq" id="WP_014276834.1">
    <property type="nucleotide sequence ID" value="NZ_BIMW01000112.1"/>
</dbReference>
<dbReference type="GeneID" id="301683789"/>
<comment type="caution">
    <text evidence="2">The sequence shown here is derived from an EMBL/GenBank/DDBJ whole genome shotgun (WGS) entry which is preliminary data.</text>
</comment>
<keyword evidence="1" id="KW-0812">Transmembrane</keyword>
<keyword evidence="1" id="KW-1133">Transmembrane helix</keyword>
<feature type="transmembrane region" description="Helical" evidence="1">
    <location>
        <begin position="137"/>
        <end position="159"/>
    </location>
</feature>
<feature type="transmembrane region" description="Helical" evidence="1">
    <location>
        <begin position="290"/>
        <end position="309"/>
    </location>
</feature>
<feature type="transmembrane region" description="Helical" evidence="1">
    <location>
        <begin position="315"/>
        <end position="335"/>
    </location>
</feature>
<sequence>MIPNLMASVANWNPQLIRELKGRLKPRNITLVSSVSLLSQALLIFFFYAQLPTEKSPYGRYVLDSKQLPIVIEWQTWWNDIFMTLNWILPMALMLGGVYMLIQDLALEEKRGTLNFIRLSPQPGRDILAGKLMGVPILLYLGLSLALPLQIVVAINAQIPMGLLLLQYGVFAIVAMSLFSLSLLLPLVGFAAGWLGALIAVFIVFPSLQFFQLIFGVARLANDNPNAWQDFNNRWDLWIKWFNIPVSYNIAAWYGFMSLSLVILMVGTWQVLNRRFSDPATTLLSKKQSYLAVFSLNIFLLGFVTPIRSTSWQDLGTFFLYGLIPWCLLLAIAALSPQRQPLQDWARYRRESTRNHLKNRQLFQDLLWAEKSPNMLAIFANIMITIVLWTPWILTAKFKFNSYQSHQNWQVIFSLVLLGGLILICATVAQLILLNKIIKPQLWAGGIILAILVFPFISIVLMAIEPHQYPLPFLLSFMPWATLESAQFIDFFLAIAIQWTGLFLLNVKLHKNLLKAGESQSKALLTNR</sequence>
<protein>
    <recommendedName>
        <fullName evidence="4">ABC transporter permease protein</fullName>
    </recommendedName>
</protein>
<feature type="transmembrane region" description="Helical" evidence="1">
    <location>
        <begin position="192"/>
        <end position="215"/>
    </location>
</feature>
<evidence type="ECO:0000313" key="2">
    <source>
        <dbReference type="EMBL" id="GCE94914.1"/>
    </source>
</evidence>
<keyword evidence="3" id="KW-1185">Reference proteome</keyword>
<evidence type="ECO:0000256" key="1">
    <source>
        <dbReference type="SAM" id="Phobius"/>
    </source>
</evidence>
<organism evidence="2 3">
    <name type="scientific">Limnospira platensis NIES-46</name>
    <dbReference type="NCBI Taxonomy" id="1236695"/>
    <lineage>
        <taxon>Bacteria</taxon>
        <taxon>Bacillati</taxon>
        <taxon>Cyanobacteriota</taxon>
        <taxon>Cyanophyceae</taxon>
        <taxon>Oscillatoriophycideae</taxon>
        <taxon>Oscillatoriales</taxon>
        <taxon>Sirenicapillariaceae</taxon>
        <taxon>Limnospira</taxon>
    </lineage>
</organism>
<evidence type="ECO:0000313" key="3">
    <source>
        <dbReference type="Proteomes" id="UP000326169"/>
    </source>
</evidence>
<feature type="transmembrane region" description="Helical" evidence="1">
    <location>
        <begin position="28"/>
        <end position="49"/>
    </location>
</feature>
<feature type="transmembrane region" description="Helical" evidence="1">
    <location>
        <begin position="484"/>
        <end position="505"/>
    </location>
</feature>
<dbReference type="EMBL" id="BIMW01000112">
    <property type="protein sequence ID" value="GCE94914.1"/>
    <property type="molecule type" value="Genomic_DNA"/>
</dbReference>
<keyword evidence="1" id="KW-0472">Membrane</keyword>
<name>A0A5M3T611_LIMPL</name>
<proteinExistence type="predicted"/>